<comment type="similarity">
    <text evidence="1">Belongs to the UPF0728 family.</text>
</comment>
<dbReference type="EMBL" id="JASPKY010000091">
    <property type="protein sequence ID" value="KAK9738080.1"/>
    <property type="molecule type" value="Genomic_DNA"/>
</dbReference>
<protein>
    <submittedName>
        <fullName evidence="2">Uncharacterized protein family UPF0728</fullName>
    </submittedName>
</protein>
<reference evidence="2 3" key="1">
    <citation type="journal article" date="2024" name="BMC Genomics">
        <title>De novo assembly and annotation of Popillia japonica's genome with initial clues to its potential as an invasive pest.</title>
        <authorList>
            <person name="Cucini C."/>
            <person name="Boschi S."/>
            <person name="Funari R."/>
            <person name="Cardaioli E."/>
            <person name="Iannotti N."/>
            <person name="Marturano G."/>
            <person name="Paoli F."/>
            <person name="Bruttini M."/>
            <person name="Carapelli A."/>
            <person name="Frati F."/>
            <person name="Nardi F."/>
        </authorList>
    </citation>
    <scope>NUCLEOTIDE SEQUENCE [LARGE SCALE GENOMIC DNA]</scope>
    <source>
        <strain evidence="2">DMR45628</strain>
    </source>
</reference>
<dbReference type="AlphaFoldDB" id="A0AAW1LVZ3"/>
<proteinExistence type="inferred from homology"/>
<evidence type="ECO:0000256" key="1">
    <source>
        <dbReference type="ARBA" id="ARBA00009973"/>
    </source>
</evidence>
<gene>
    <name evidence="2" type="ORF">QE152_g10179</name>
</gene>
<keyword evidence="3" id="KW-1185">Reference proteome</keyword>
<sequence length="120" mass="13722">MPAIILHYGPYEAHGVIKHRTQRLHGLLTCLTAKQYEVEIVPSQYVNRLAIEMQGSIIFQCDIRNLLFNMECEDDIICQRLIAAIEEAALKKQHVDCILVIMSPHLCHSKQGNDIENLKI</sequence>
<evidence type="ECO:0000313" key="3">
    <source>
        <dbReference type="Proteomes" id="UP001458880"/>
    </source>
</evidence>
<organism evidence="2 3">
    <name type="scientific">Popillia japonica</name>
    <name type="common">Japanese beetle</name>
    <dbReference type="NCBI Taxonomy" id="7064"/>
    <lineage>
        <taxon>Eukaryota</taxon>
        <taxon>Metazoa</taxon>
        <taxon>Ecdysozoa</taxon>
        <taxon>Arthropoda</taxon>
        <taxon>Hexapoda</taxon>
        <taxon>Insecta</taxon>
        <taxon>Pterygota</taxon>
        <taxon>Neoptera</taxon>
        <taxon>Endopterygota</taxon>
        <taxon>Coleoptera</taxon>
        <taxon>Polyphaga</taxon>
        <taxon>Scarabaeiformia</taxon>
        <taxon>Scarabaeidae</taxon>
        <taxon>Rutelinae</taxon>
        <taxon>Popillia</taxon>
    </lineage>
</organism>
<dbReference type="InterPro" id="IPR027885">
    <property type="entry name" value="UPF0728"/>
</dbReference>
<evidence type="ECO:0000313" key="2">
    <source>
        <dbReference type="EMBL" id="KAK9738080.1"/>
    </source>
</evidence>
<name>A0AAW1LVZ3_POPJA</name>
<accession>A0AAW1LVZ3</accession>
<dbReference type="PANTHER" id="PTHR28448:SF1">
    <property type="entry name" value="UPF0728 PROTEIN C10ORF53"/>
    <property type="match status" value="1"/>
</dbReference>
<comment type="caution">
    <text evidence="2">The sequence shown here is derived from an EMBL/GenBank/DDBJ whole genome shotgun (WGS) entry which is preliminary data.</text>
</comment>
<dbReference type="Pfam" id="PF15092">
    <property type="entry name" value="UPF0728"/>
    <property type="match status" value="1"/>
</dbReference>
<dbReference type="Proteomes" id="UP001458880">
    <property type="component" value="Unassembled WGS sequence"/>
</dbReference>
<dbReference type="PANTHER" id="PTHR28448">
    <property type="entry name" value="UPF0728 PROTEIN C10ORF53"/>
    <property type="match status" value="1"/>
</dbReference>